<protein>
    <recommendedName>
        <fullName evidence="7">S-adenosyl-L-methionine-dependent methyltransferase</fullName>
    </recommendedName>
</protein>
<name>A0A066WGY7_TILAU</name>
<keyword evidence="3" id="KW-0949">S-adenosyl-L-methionine</keyword>
<evidence type="ECO:0000313" key="6">
    <source>
        <dbReference type="Proteomes" id="UP000027361"/>
    </source>
</evidence>
<sequence length="327" mass="35642">MKCELPCFLLRFHSTTVSPNYHGRTVNQILVARLVLYLTSLTITSAIKGRIDIPAETPLFFASKLVAEALSELSSGAPASTSALQRLRLAQTLLSSFEPYATTSHDWAGVYERGASSLKLDLHFCAGPYEGAWLGQFVGAICAMTVLEVGMRTGTTTLCIAENLPRDDQKAHVTTLELMEYLKGFVEPYFRAAGHGPERITVVTSKASDSLKLLPSSGSSSDSKTIPEKAKGPFDLIFIDADKGGYVEYYKLIIDGGLLAKTGTLLIDNTLCKGTAFAPGLLEVEPQINLVNAKAISEFNDMILKDDRVNVTLLPVRDDVMMVNWRN</sequence>
<keyword evidence="6" id="KW-1185">Reference proteome</keyword>
<dbReference type="GeneID" id="25265809"/>
<dbReference type="PROSITE" id="PS51682">
    <property type="entry name" value="SAM_OMT_I"/>
    <property type="match status" value="1"/>
</dbReference>
<dbReference type="InterPro" id="IPR029063">
    <property type="entry name" value="SAM-dependent_MTases_sf"/>
</dbReference>
<evidence type="ECO:0000256" key="2">
    <source>
        <dbReference type="ARBA" id="ARBA00022679"/>
    </source>
</evidence>
<dbReference type="EMBL" id="JMSN01000003">
    <property type="protein sequence ID" value="KDN53257.1"/>
    <property type="molecule type" value="Genomic_DNA"/>
</dbReference>
<comment type="similarity">
    <text evidence="4">Belongs to the class I-like SAM-binding methyltransferase superfamily. Cation-dependent O-methyltransferase family.</text>
</comment>
<evidence type="ECO:0008006" key="7">
    <source>
        <dbReference type="Google" id="ProtNLM"/>
    </source>
</evidence>
<dbReference type="InParanoid" id="A0A066WGY7"/>
<reference evidence="5 6" key="1">
    <citation type="submission" date="2014-05" db="EMBL/GenBank/DDBJ databases">
        <title>Draft genome sequence of a rare smut relative, Tilletiaria anomala UBC 951.</title>
        <authorList>
            <consortium name="DOE Joint Genome Institute"/>
            <person name="Toome M."/>
            <person name="Kuo A."/>
            <person name="Henrissat B."/>
            <person name="Lipzen A."/>
            <person name="Tritt A."/>
            <person name="Yoshinaga Y."/>
            <person name="Zane M."/>
            <person name="Barry K."/>
            <person name="Grigoriev I.V."/>
            <person name="Spatafora J.W."/>
            <person name="Aimea M.C."/>
        </authorList>
    </citation>
    <scope>NUCLEOTIDE SEQUENCE [LARGE SCALE GENOMIC DNA]</scope>
    <source>
        <strain evidence="5 6">UBC 951</strain>
    </source>
</reference>
<dbReference type="SUPFAM" id="SSF53335">
    <property type="entry name" value="S-adenosyl-L-methionine-dependent methyltransferases"/>
    <property type="match status" value="1"/>
</dbReference>
<dbReference type="InterPro" id="IPR002935">
    <property type="entry name" value="SAM_O-MeTrfase"/>
</dbReference>
<dbReference type="InterPro" id="IPR050362">
    <property type="entry name" value="Cation-dep_OMT"/>
</dbReference>
<proteinExistence type="inferred from homology"/>
<dbReference type="Pfam" id="PF01596">
    <property type="entry name" value="Methyltransf_3"/>
    <property type="match status" value="1"/>
</dbReference>
<keyword evidence="1" id="KW-0489">Methyltransferase</keyword>
<dbReference type="GO" id="GO:0032259">
    <property type="term" value="P:methylation"/>
    <property type="evidence" value="ECO:0007669"/>
    <property type="project" value="UniProtKB-KW"/>
</dbReference>
<gene>
    <name evidence="5" type="ORF">K437DRAFT_265914</name>
</gene>
<dbReference type="STRING" id="1037660.A0A066WGY7"/>
<evidence type="ECO:0000256" key="1">
    <source>
        <dbReference type="ARBA" id="ARBA00022603"/>
    </source>
</evidence>
<accession>A0A066WGY7</accession>
<dbReference type="GO" id="GO:0008171">
    <property type="term" value="F:O-methyltransferase activity"/>
    <property type="evidence" value="ECO:0007669"/>
    <property type="project" value="InterPro"/>
</dbReference>
<keyword evidence="2" id="KW-0808">Transferase</keyword>
<dbReference type="PANTHER" id="PTHR10509:SF14">
    <property type="entry name" value="CAFFEOYL-COA O-METHYLTRANSFERASE 3-RELATED"/>
    <property type="match status" value="1"/>
</dbReference>
<organism evidence="5 6">
    <name type="scientific">Tilletiaria anomala (strain ATCC 24038 / CBS 436.72 / UBC 951)</name>
    <dbReference type="NCBI Taxonomy" id="1037660"/>
    <lineage>
        <taxon>Eukaryota</taxon>
        <taxon>Fungi</taxon>
        <taxon>Dikarya</taxon>
        <taxon>Basidiomycota</taxon>
        <taxon>Ustilaginomycotina</taxon>
        <taxon>Exobasidiomycetes</taxon>
        <taxon>Georgefischeriales</taxon>
        <taxon>Tilletiariaceae</taxon>
        <taxon>Tilletiaria</taxon>
    </lineage>
</organism>
<dbReference type="OrthoDB" id="10251242at2759"/>
<dbReference type="PANTHER" id="PTHR10509">
    <property type="entry name" value="O-METHYLTRANSFERASE-RELATED"/>
    <property type="match status" value="1"/>
</dbReference>
<dbReference type="Gene3D" id="3.40.50.150">
    <property type="entry name" value="Vaccinia Virus protein VP39"/>
    <property type="match status" value="1"/>
</dbReference>
<evidence type="ECO:0000256" key="4">
    <source>
        <dbReference type="ARBA" id="ARBA00023453"/>
    </source>
</evidence>
<comment type="caution">
    <text evidence="5">The sequence shown here is derived from an EMBL/GenBank/DDBJ whole genome shotgun (WGS) entry which is preliminary data.</text>
</comment>
<dbReference type="RefSeq" id="XP_013246096.1">
    <property type="nucleotide sequence ID" value="XM_013390642.1"/>
</dbReference>
<dbReference type="Proteomes" id="UP000027361">
    <property type="component" value="Unassembled WGS sequence"/>
</dbReference>
<dbReference type="GO" id="GO:0008757">
    <property type="term" value="F:S-adenosylmethionine-dependent methyltransferase activity"/>
    <property type="evidence" value="ECO:0007669"/>
    <property type="project" value="TreeGrafter"/>
</dbReference>
<dbReference type="AlphaFoldDB" id="A0A066WGY7"/>
<evidence type="ECO:0000256" key="3">
    <source>
        <dbReference type="ARBA" id="ARBA00022691"/>
    </source>
</evidence>
<dbReference type="HOGENOM" id="CLU_067676_1_2_1"/>
<evidence type="ECO:0000313" key="5">
    <source>
        <dbReference type="EMBL" id="KDN53257.1"/>
    </source>
</evidence>